<organism evidence="1 2">
    <name type="scientific">Bacteroides pectinophilus CAG:437</name>
    <dbReference type="NCBI Taxonomy" id="1263051"/>
    <lineage>
        <taxon>Bacteria</taxon>
        <taxon>Bacillati</taxon>
        <taxon>Bacillota</taxon>
        <taxon>Clostridia</taxon>
        <taxon>Eubacteriales</taxon>
    </lineage>
</organism>
<comment type="caution">
    <text evidence="1">The sequence shown here is derived from an EMBL/GenBank/DDBJ whole genome shotgun (WGS) entry which is preliminary data.</text>
</comment>
<dbReference type="SUPFAM" id="SSF53448">
    <property type="entry name" value="Nucleotide-diphospho-sugar transferases"/>
    <property type="match status" value="1"/>
</dbReference>
<dbReference type="AlphaFoldDB" id="R7B439"/>
<dbReference type="InterPro" id="IPR029044">
    <property type="entry name" value="Nucleotide-diphossugar_trans"/>
</dbReference>
<accession>R7B439</accession>
<evidence type="ECO:0008006" key="3">
    <source>
        <dbReference type="Google" id="ProtNLM"/>
    </source>
</evidence>
<protein>
    <recommendedName>
        <fullName evidence="3">Glycosyltransferase</fullName>
    </recommendedName>
</protein>
<name>R7B439_9FIRM</name>
<proteinExistence type="predicted"/>
<evidence type="ECO:0000313" key="1">
    <source>
        <dbReference type="EMBL" id="CDD57932.1"/>
    </source>
</evidence>
<evidence type="ECO:0000313" key="2">
    <source>
        <dbReference type="Proteomes" id="UP000018141"/>
    </source>
</evidence>
<gene>
    <name evidence="1" type="ORF">BN656_01873</name>
</gene>
<sequence>MEKHHDRAVCVMSVGGGKYLEQYRIVERQMQQYAARCNADFVFINDWIDKSRKRDIYSQKLLIADYLRQYELAAFFDLDIIINPVCPDIFADIPDECGLAAVVNPRGEDKFRKIYAGNERILNETVQDYFTSRGFAPDNRLVGNINGGVLVFRPSLVADAFKEYYYSGHTQGGYTAYEEAPMAYYAQTHNMFYALDDRYNKMLPFESGREEFSWIYNIHHNRLYMIADKLITKIFHKRNAIVTGKHVRFVTALISEGAYMVHMSGGFYSMAAAKRLMKDLGYEGQN</sequence>
<dbReference type="EMBL" id="CBHH010000052">
    <property type="protein sequence ID" value="CDD57932.1"/>
    <property type="molecule type" value="Genomic_DNA"/>
</dbReference>
<dbReference type="Gene3D" id="3.90.550.10">
    <property type="entry name" value="Spore Coat Polysaccharide Biosynthesis Protein SpsA, Chain A"/>
    <property type="match status" value="1"/>
</dbReference>
<reference evidence="1" key="1">
    <citation type="submission" date="2012-11" db="EMBL/GenBank/DDBJ databases">
        <title>Dependencies among metagenomic species, viruses, plasmids and units of genetic variation.</title>
        <authorList>
            <person name="Nielsen H.B."/>
            <person name="Almeida M."/>
            <person name="Juncker A.S."/>
            <person name="Rasmussen S."/>
            <person name="Li J."/>
            <person name="Sunagawa S."/>
            <person name="Plichta D."/>
            <person name="Gautier L."/>
            <person name="Le Chatelier E."/>
            <person name="Peletier E."/>
            <person name="Bonde I."/>
            <person name="Nielsen T."/>
            <person name="Manichanh C."/>
            <person name="Arumugam M."/>
            <person name="Batto J."/>
            <person name="Santos M.B.Q.D."/>
            <person name="Blom N."/>
            <person name="Borruel N."/>
            <person name="Burgdorf K.S."/>
            <person name="Boumezbeur F."/>
            <person name="Casellas F."/>
            <person name="Dore J."/>
            <person name="Guarner F."/>
            <person name="Hansen T."/>
            <person name="Hildebrand F."/>
            <person name="Kaas R.S."/>
            <person name="Kennedy S."/>
            <person name="Kristiansen K."/>
            <person name="Kultima J.R."/>
            <person name="Leonard P."/>
            <person name="Levenez F."/>
            <person name="Lund O."/>
            <person name="Moumen B."/>
            <person name="Le Paslier D."/>
            <person name="Pons N."/>
            <person name="Pedersen O."/>
            <person name="Prifti E."/>
            <person name="Qin J."/>
            <person name="Raes J."/>
            <person name="Tap J."/>
            <person name="Tims S."/>
            <person name="Ussery D.W."/>
            <person name="Yamada T."/>
            <person name="MetaHit consortium"/>
            <person name="Renault P."/>
            <person name="Sicheritz-Ponten T."/>
            <person name="Bork P."/>
            <person name="Wang J."/>
            <person name="Brunak S."/>
            <person name="Ehrlich S.D."/>
        </authorList>
    </citation>
    <scope>NUCLEOTIDE SEQUENCE [LARGE SCALE GENOMIC DNA]</scope>
</reference>
<dbReference type="Proteomes" id="UP000018141">
    <property type="component" value="Unassembled WGS sequence"/>
</dbReference>